<keyword evidence="1" id="KW-1133">Transmembrane helix</keyword>
<gene>
    <name evidence="3" type="ORF">HSR121_0147</name>
</gene>
<feature type="domain" description="Water stress and hypersensitive response" evidence="2">
    <location>
        <begin position="38"/>
        <end position="157"/>
    </location>
</feature>
<evidence type="ECO:0000256" key="1">
    <source>
        <dbReference type="SAM" id="Phobius"/>
    </source>
</evidence>
<dbReference type="Pfam" id="PF03168">
    <property type="entry name" value="LEA_2"/>
    <property type="match status" value="1"/>
</dbReference>
<sequence length="349" mass="37149">MVLSLAKRLLKLVGVLFVLGVVLVALGFVTGVLGVPSVTVDDPGEWGTTTEETTEIETTIRVENPNPLGISLSEGFDARYWVDLNGVRLVDGQRDSISIASGSSTITLTSTLDNDRIVPWWVAYVRADETIELRATGNATIEAFGQRHVSFPEHERTLLADRQPVLEAFSAAVSTMEGEYTAGTGPATAGYEIRDAGAEWATVTEDRSNVTLTMHVHNPGSVPVALVPDGFRLDATANDVPLFTASGDALSADSVDRDAVLAPGETRTVEYTVTMTNENVDDWFLSHIANGESSRLVIEPRLEFAVPETGTSITIPEDGVGYQCQFRTAILEDQEGGSNCGSGGSASAG</sequence>
<dbReference type="EMBL" id="CP064787">
    <property type="protein sequence ID" value="QSG04507.1"/>
    <property type="molecule type" value="Genomic_DNA"/>
</dbReference>
<organism evidence="3 4">
    <name type="scientific">Halapricum desulfuricans</name>
    <dbReference type="NCBI Taxonomy" id="2841257"/>
    <lineage>
        <taxon>Archaea</taxon>
        <taxon>Methanobacteriati</taxon>
        <taxon>Methanobacteriota</taxon>
        <taxon>Stenosarchaea group</taxon>
        <taxon>Halobacteria</taxon>
        <taxon>Halobacteriales</taxon>
        <taxon>Haloarculaceae</taxon>
        <taxon>Halapricum</taxon>
    </lineage>
</organism>
<dbReference type="Proteomes" id="UP000663525">
    <property type="component" value="Chromosome"/>
</dbReference>
<dbReference type="InterPro" id="IPR013990">
    <property type="entry name" value="WHy-dom"/>
</dbReference>
<evidence type="ECO:0000313" key="3">
    <source>
        <dbReference type="EMBL" id="QSG04507.1"/>
    </source>
</evidence>
<accession>A0A897MVJ4</accession>
<name>A0A897MVJ4_9EURY</name>
<dbReference type="SUPFAM" id="SSF117070">
    <property type="entry name" value="LEA14-like"/>
    <property type="match status" value="1"/>
</dbReference>
<keyword evidence="1" id="KW-0812">Transmembrane</keyword>
<protein>
    <submittedName>
        <fullName evidence="3">LEA14-like dessication related protein</fullName>
    </submittedName>
</protein>
<dbReference type="Gene3D" id="2.60.40.10">
    <property type="entry name" value="Immunoglobulins"/>
    <property type="match status" value="2"/>
</dbReference>
<dbReference type="GeneID" id="68853806"/>
<dbReference type="GO" id="GO:0009269">
    <property type="term" value="P:response to desiccation"/>
    <property type="evidence" value="ECO:0007669"/>
    <property type="project" value="InterPro"/>
</dbReference>
<evidence type="ECO:0000259" key="2">
    <source>
        <dbReference type="SMART" id="SM00769"/>
    </source>
</evidence>
<dbReference type="AlphaFoldDB" id="A0A897MVJ4"/>
<feature type="domain" description="Water stress and hypersensitive response" evidence="2">
    <location>
        <begin position="193"/>
        <end position="321"/>
    </location>
</feature>
<dbReference type="RefSeq" id="WP_229113972.1">
    <property type="nucleotide sequence ID" value="NZ_CP064787.1"/>
</dbReference>
<proteinExistence type="predicted"/>
<feature type="transmembrane region" description="Helical" evidence="1">
    <location>
        <begin position="12"/>
        <end position="35"/>
    </location>
</feature>
<dbReference type="SMART" id="SM00769">
    <property type="entry name" value="WHy"/>
    <property type="match status" value="2"/>
</dbReference>
<evidence type="ECO:0000313" key="4">
    <source>
        <dbReference type="Proteomes" id="UP000663525"/>
    </source>
</evidence>
<dbReference type="InterPro" id="IPR013783">
    <property type="entry name" value="Ig-like_fold"/>
</dbReference>
<dbReference type="InterPro" id="IPR004864">
    <property type="entry name" value="LEA_2"/>
</dbReference>
<keyword evidence="1" id="KW-0472">Membrane</keyword>
<reference evidence="3" key="1">
    <citation type="submission" date="2020-11" db="EMBL/GenBank/DDBJ databases">
        <title>Carbohydrate-dependent, anaerobic sulfur respiration: A novel catabolism in halophilic archaea.</title>
        <authorList>
            <person name="Sorokin D.Y."/>
            <person name="Messina E."/>
            <person name="Smedile F."/>
            <person name="La Cono V."/>
            <person name="Hallsworth J.E."/>
            <person name="Yakimov M.M."/>
        </authorList>
    </citation>
    <scope>NUCLEOTIDE SEQUENCE</scope>
    <source>
        <strain evidence="3">HSR12-1</strain>
    </source>
</reference>